<accession>A8ZN38</accession>
<organism evidence="1 2">
    <name type="scientific">Acaryochloris marina (strain MBIC 11017)</name>
    <dbReference type="NCBI Taxonomy" id="329726"/>
    <lineage>
        <taxon>Bacteria</taxon>
        <taxon>Bacillati</taxon>
        <taxon>Cyanobacteriota</taxon>
        <taxon>Cyanophyceae</taxon>
        <taxon>Acaryochloridales</taxon>
        <taxon>Acaryochloridaceae</taxon>
        <taxon>Acaryochloris</taxon>
    </lineage>
</organism>
<dbReference type="KEGG" id="amr:AM1_C0309"/>
<name>A8ZN38_ACAM1</name>
<dbReference type="HOGENOM" id="CLU_3323283_0_0_3"/>
<dbReference type="Proteomes" id="UP000000268">
    <property type="component" value="Plasmid pREB3"/>
</dbReference>
<proteinExistence type="predicted"/>
<evidence type="ECO:0000313" key="2">
    <source>
        <dbReference type="Proteomes" id="UP000000268"/>
    </source>
</evidence>
<dbReference type="EMBL" id="CP000840">
    <property type="protein sequence ID" value="ABW32237.1"/>
    <property type="molecule type" value="Genomic_DNA"/>
</dbReference>
<keyword evidence="2" id="KW-1185">Reference proteome</keyword>
<geneLocation type="plasmid" evidence="1 2">
    <name>pREB3</name>
</geneLocation>
<sequence length="38" mass="4519">MITSHRLYDQHIEQCRDCGSYKPVMTIEILMIVVMFNC</sequence>
<gene>
    <name evidence="1" type="ordered locus">AM1_C0309</name>
</gene>
<protein>
    <submittedName>
        <fullName evidence="1">Uncharacterized protein</fullName>
    </submittedName>
</protein>
<reference evidence="1 2" key="1">
    <citation type="journal article" date="2008" name="Proc. Natl. Acad. Sci. U.S.A.">
        <title>Niche adaptation and genome expansion in the chlorophyll d-producing cyanobacterium Acaryochloris marina.</title>
        <authorList>
            <person name="Swingley W.D."/>
            <person name="Chen M."/>
            <person name="Cheung P.C."/>
            <person name="Conrad A.L."/>
            <person name="Dejesa L.C."/>
            <person name="Hao J."/>
            <person name="Honchak B.M."/>
            <person name="Karbach L.E."/>
            <person name="Kurdoglu A."/>
            <person name="Lahiri S."/>
            <person name="Mastrian S.D."/>
            <person name="Miyashita H."/>
            <person name="Page L."/>
            <person name="Ramakrishna P."/>
            <person name="Satoh S."/>
            <person name="Sattley W.M."/>
            <person name="Shimada Y."/>
            <person name="Taylor H.L."/>
            <person name="Tomo T."/>
            <person name="Tsuchiya T."/>
            <person name="Wang Z.T."/>
            <person name="Raymond J."/>
            <person name="Mimuro M."/>
            <person name="Blankenship R.E."/>
            <person name="Touchman J.W."/>
        </authorList>
    </citation>
    <scope>NUCLEOTIDE SEQUENCE [LARGE SCALE GENOMIC DNA]</scope>
    <source>
        <strain evidence="2">MBIC 11017</strain>
        <plasmid evidence="2">Plasmid pREB3</plasmid>
    </source>
</reference>
<keyword evidence="1" id="KW-0614">Plasmid</keyword>
<dbReference type="AlphaFoldDB" id="A8ZN38"/>
<evidence type="ECO:0000313" key="1">
    <source>
        <dbReference type="EMBL" id="ABW32237.1"/>
    </source>
</evidence>